<feature type="region of interest" description="Disordered" evidence="1">
    <location>
        <begin position="1"/>
        <end position="35"/>
    </location>
</feature>
<keyword evidence="3" id="KW-1185">Reference proteome</keyword>
<gene>
    <name evidence="2" type="ORF">BU23DRAFT_136819</name>
</gene>
<name>A0A6A5VAN0_9PLEO</name>
<reference evidence="2" key="1">
    <citation type="journal article" date="2020" name="Stud. Mycol.">
        <title>101 Dothideomycetes genomes: a test case for predicting lifestyles and emergence of pathogens.</title>
        <authorList>
            <person name="Haridas S."/>
            <person name="Albert R."/>
            <person name="Binder M."/>
            <person name="Bloem J."/>
            <person name="Labutti K."/>
            <person name="Salamov A."/>
            <person name="Andreopoulos B."/>
            <person name="Baker S."/>
            <person name="Barry K."/>
            <person name="Bills G."/>
            <person name="Bluhm B."/>
            <person name="Cannon C."/>
            <person name="Castanera R."/>
            <person name="Culley D."/>
            <person name="Daum C."/>
            <person name="Ezra D."/>
            <person name="Gonzalez J."/>
            <person name="Henrissat B."/>
            <person name="Kuo A."/>
            <person name="Liang C."/>
            <person name="Lipzen A."/>
            <person name="Lutzoni F."/>
            <person name="Magnuson J."/>
            <person name="Mondo S."/>
            <person name="Nolan M."/>
            <person name="Ohm R."/>
            <person name="Pangilinan J."/>
            <person name="Park H.-J."/>
            <person name="Ramirez L."/>
            <person name="Alfaro M."/>
            <person name="Sun H."/>
            <person name="Tritt A."/>
            <person name="Yoshinaga Y."/>
            <person name="Zwiers L.-H."/>
            <person name="Turgeon B."/>
            <person name="Goodwin S."/>
            <person name="Spatafora J."/>
            <person name="Crous P."/>
            <person name="Grigoriev I."/>
        </authorList>
    </citation>
    <scope>NUCLEOTIDE SEQUENCE</scope>
    <source>
        <strain evidence="2">CBS 107.79</strain>
    </source>
</reference>
<dbReference type="AlphaFoldDB" id="A0A6A5VAN0"/>
<accession>A0A6A5VAN0</accession>
<feature type="compositionally biased region" description="Polar residues" evidence="1">
    <location>
        <begin position="1"/>
        <end position="25"/>
    </location>
</feature>
<dbReference type="Proteomes" id="UP000800036">
    <property type="component" value="Unassembled WGS sequence"/>
</dbReference>
<evidence type="ECO:0000313" key="3">
    <source>
        <dbReference type="Proteomes" id="UP000800036"/>
    </source>
</evidence>
<dbReference type="EMBL" id="ML976681">
    <property type="protein sequence ID" value="KAF1973379.1"/>
    <property type="molecule type" value="Genomic_DNA"/>
</dbReference>
<proteinExistence type="predicted"/>
<sequence>MAPSSLLFSGSWSTPNNLSHRNNNPRPCLSARRSTPRAFKSRPLLASLGFALSASSKPVCRSAGLWLRHLHAFHPQSYPAAELHTLQHHL</sequence>
<evidence type="ECO:0000313" key="2">
    <source>
        <dbReference type="EMBL" id="KAF1973379.1"/>
    </source>
</evidence>
<organism evidence="2 3">
    <name type="scientific">Bimuria novae-zelandiae CBS 107.79</name>
    <dbReference type="NCBI Taxonomy" id="1447943"/>
    <lineage>
        <taxon>Eukaryota</taxon>
        <taxon>Fungi</taxon>
        <taxon>Dikarya</taxon>
        <taxon>Ascomycota</taxon>
        <taxon>Pezizomycotina</taxon>
        <taxon>Dothideomycetes</taxon>
        <taxon>Pleosporomycetidae</taxon>
        <taxon>Pleosporales</taxon>
        <taxon>Massarineae</taxon>
        <taxon>Didymosphaeriaceae</taxon>
        <taxon>Bimuria</taxon>
    </lineage>
</organism>
<evidence type="ECO:0000256" key="1">
    <source>
        <dbReference type="SAM" id="MobiDB-lite"/>
    </source>
</evidence>
<protein>
    <submittedName>
        <fullName evidence="2">Uncharacterized protein</fullName>
    </submittedName>
</protein>